<feature type="compositionally biased region" description="Basic and acidic residues" evidence="1">
    <location>
        <begin position="917"/>
        <end position="927"/>
    </location>
</feature>
<feature type="region of interest" description="Disordered" evidence="1">
    <location>
        <begin position="1331"/>
        <end position="1515"/>
    </location>
</feature>
<feature type="compositionally biased region" description="Polar residues" evidence="1">
    <location>
        <begin position="1442"/>
        <end position="1453"/>
    </location>
</feature>
<dbReference type="OrthoDB" id="10641825at2759"/>
<reference evidence="2 3" key="1">
    <citation type="journal article" date="2019" name="Genome Biol. Evol.">
        <title>Whole-Genome Sequencing of the Giant Devil Catfish, Bagarius yarrelli.</title>
        <authorList>
            <person name="Jiang W."/>
            <person name="Lv Y."/>
            <person name="Cheng L."/>
            <person name="Yang K."/>
            <person name="Chao B."/>
            <person name="Wang X."/>
            <person name="Li Y."/>
            <person name="Pan X."/>
            <person name="You X."/>
            <person name="Zhang Y."/>
            <person name="Yang J."/>
            <person name="Li J."/>
            <person name="Zhang X."/>
            <person name="Liu S."/>
            <person name="Sun C."/>
            <person name="Yang J."/>
            <person name="Shi Q."/>
        </authorList>
    </citation>
    <scope>NUCLEOTIDE SEQUENCE [LARGE SCALE GENOMIC DNA]</scope>
    <source>
        <strain evidence="2">JWS20170419001</strain>
        <tissue evidence="2">Muscle</tissue>
    </source>
</reference>
<evidence type="ECO:0000256" key="1">
    <source>
        <dbReference type="SAM" id="MobiDB-lite"/>
    </source>
</evidence>
<dbReference type="Proteomes" id="UP000319801">
    <property type="component" value="Unassembled WGS sequence"/>
</dbReference>
<feature type="region of interest" description="Disordered" evidence="1">
    <location>
        <begin position="1027"/>
        <end position="1088"/>
    </location>
</feature>
<feature type="compositionally biased region" description="Polar residues" evidence="1">
    <location>
        <begin position="679"/>
        <end position="696"/>
    </location>
</feature>
<feature type="compositionally biased region" description="Polar residues" evidence="1">
    <location>
        <begin position="929"/>
        <end position="940"/>
    </location>
</feature>
<feature type="region of interest" description="Disordered" evidence="1">
    <location>
        <begin position="111"/>
        <end position="132"/>
    </location>
</feature>
<evidence type="ECO:0000313" key="2">
    <source>
        <dbReference type="EMBL" id="TSK98499.1"/>
    </source>
</evidence>
<feature type="compositionally biased region" description="Basic and acidic residues" evidence="1">
    <location>
        <begin position="115"/>
        <end position="128"/>
    </location>
</feature>
<accession>A0A556TWS2</accession>
<evidence type="ECO:0000313" key="3">
    <source>
        <dbReference type="Proteomes" id="UP000319801"/>
    </source>
</evidence>
<feature type="compositionally biased region" description="Acidic residues" evidence="1">
    <location>
        <begin position="1374"/>
        <end position="1386"/>
    </location>
</feature>
<feature type="compositionally biased region" description="Polar residues" evidence="1">
    <location>
        <begin position="1561"/>
        <end position="1575"/>
    </location>
</feature>
<feature type="compositionally biased region" description="Polar residues" evidence="1">
    <location>
        <begin position="534"/>
        <end position="543"/>
    </location>
</feature>
<feature type="compositionally biased region" description="Polar residues" evidence="1">
    <location>
        <begin position="759"/>
        <end position="799"/>
    </location>
</feature>
<dbReference type="EMBL" id="VCAZ01000024">
    <property type="protein sequence ID" value="TSK98499.1"/>
    <property type="molecule type" value="Genomic_DNA"/>
</dbReference>
<feature type="region of interest" description="Disordered" evidence="1">
    <location>
        <begin position="1532"/>
        <end position="1666"/>
    </location>
</feature>
<proteinExistence type="predicted"/>
<feature type="region of interest" description="Disordered" evidence="1">
    <location>
        <begin position="1141"/>
        <end position="1161"/>
    </location>
</feature>
<organism evidence="2 3">
    <name type="scientific">Bagarius yarrelli</name>
    <name type="common">Goonch</name>
    <name type="synonym">Bagrus yarrelli</name>
    <dbReference type="NCBI Taxonomy" id="175774"/>
    <lineage>
        <taxon>Eukaryota</taxon>
        <taxon>Metazoa</taxon>
        <taxon>Chordata</taxon>
        <taxon>Craniata</taxon>
        <taxon>Vertebrata</taxon>
        <taxon>Euteleostomi</taxon>
        <taxon>Actinopterygii</taxon>
        <taxon>Neopterygii</taxon>
        <taxon>Teleostei</taxon>
        <taxon>Ostariophysi</taxon>
        <taxon>Siluriformes</taxon>
        <taxon>Sisoridae</taxon>
        <taxon>Sisorinae</taxon>
        <taxon>Bagarius</taxon>
    </lineage>
</organism>
<keyword evidence="3" id="KW-1185">Reference proteome</keyword>
<gene>
    <name evidence="2" type="ORF">Baya_5413</name>
</gene>
<comment type="caution">
    <text evidence="2">The sequence shown here is derived from an EMBL/GenBank/DDBJ whole genome shotgun (WGS) entry which is preliminary data.</text>
</comment>
<feature type="region of interest" description="Disordered" evidence="1">
    <location>
        <begin position="1257"/>
        <end position="1286"/>
    </location>
</feature>
<name>A0A556TWS2_BAGYA</name>
<feature type="region of interest" description="Disordered" evidence="1">
    <location>
        <begin position="610"/>
        <end position="846"/>
    </location>
</feature>
<feature type="compositionally biased region" description="Polar residues" evidence="1">
    <location>
        <begin position="957"/>
        <end position="967"/>
    </location>
</feature>
<feature type="compositionally biased region" description="Polar residues" evidence="1">
    <location>
        <begin position="658"/>
        <end position="669"/>
    </location>
</feature>
<feature type="compositionally biased region" description="Polar residues" evidence="1">
    <location>
        <begin position="1462"/>
        <end position="1473"/>
    </location>
</feature>
<sequence length="1708" mass="190457">MEDSETWTDPCGIPGMTFFLRFGSLPHSECVPCAVHDADDDTRCRFYRPTSTDEVPCAIVRCGSQSNNQAPVYLCNNHLYDVIDESETAECSEQEKLEQACRVYSVRCAPGATSRGDRAQESSAAKDTRKTKHLLKKLSKDLSDLSPIRTKIPEEKTNDQDLIKVTKRSDREVSCSKPKGELRRKTSKDERREKKRLNKPISSVEMKGDPPEDETWEMKNTDMKVSHKLLIDVAAEDKTEVKSQTRNSFEDRLTSKFTSSIKDYIMSPTFKRQLSERIMEEISVQIAQAVSQSPEPRRSIRFGTVKAEIPAISYLQEVTSRPGFSLSVMSLLCYELIETRDKIIEYLQSKSAELRISSNAEIEIVRNIFKSIFASLIKVETLHPPDYVDTLSPDSVIHSYASHVFSGACESLTVSADEPQTACTPAKESGVDLESCQASLSDVPAEGVSEEGNLENPPNDYIKNLVEGIIETGIVKEPTEKMDNKSGSDEGAEKGLLADSDFRVMFGVENLFQIRATFIPKKIMKKLKSLLTSITHQQEQSSEPEVKSKDENEGEDEDEDGSILAAFFLTPQTSKQNLQPDEKSEEHLVIDSGVDPDQALTFGKNIPSEVDERDFQPSEHQELSSPVSSPDSLRESPDRTTCPPEQTGYSPVPLVSIPETSDTETTTIVQKEEDDLQPTFPQSDLENTTSFDSAENTGVRETDSTYINVLTTEALDQDQFSSSEVQSKDRDEEEKEREREEEEEEEEEKEEEGIIPASESISNLYDPQTSRVETPDLTQSVPEGVTESSGEVSNFNNASEEAATHFIASLPESPVPSSPCSEIPDSPQRSPGRRTCSPQKASSMPNVFLSIPDKAGAETIAIIQNEDDILKTTVSLDDIEKTVNLESPENQEVKEMGFLLSEPLDQDWSSGASGVNRMDEDNGKDESISDNFISPHQTSAIEADLNVDEETEEKLMNESNNPDQVSLSEEKVSCEADEQDLPPTGPEERASPVPSLPSSEESACAALRGQSREVIVFKNPVLKTSPYIRVPEKGKPPPKDLNQTNKRSDRSVSFAATPKVKVPDKTFKDESRAKKNTERKEEEPQINTEDKLRTKITGAIINYIKSTPFKRQLSEHIVWEISVKIAKAVSQYHEQQQAKRVYKAKTGAQSKNSAGRRQRERSSKLGFSISVASLLGYELIESRDKMIDYFKSKSAELPTSSNTETEIVKNVFESILAFVINVETLHPVEDIDTYSPDRMIDSFESILQNINLADSESSLHELSDDESSTSSAAFTPADKSDLEPPVANEVVPFKVDALKVEHQEHLEHQEPQEHISGPRKFMEKLKSFLTPAGSDQDQSSEVDVKEKEDAENEVEEEKIQAEVIPATHTTVMEQDLEPEKETEENLAADSGIVLDQATFSEENILPDVDERDLQLGEQQELSSPVPSPPASEKPDSPRESPNRTTCPPEQISYSPDLPVSIPETSDTKITATITKEEDDLQQAPPLRDMEMTVSLKSEEQKEEMEKLDPDQKAEEQIVVEPDVDLEQVLAAPSEDNIPCEASEQDLQPIIQEESSPRKSAMRSTRPSRKVTSVYSTKKGMKKGSVSFTTSSRPKDPRMSSRTIDSKRSTVRKAALTDIRNEHRPSPTSDVSNQSLEAPKTEPDISDAKTMAPPTDPEVTEEKPSECDKEQIYFWSSIHKKNPAPVNKKRMDFSKCCTSCNCDRQMQDQ</sequence>
<feature type="compositionally biased region" description="Basic and acidic residues" evidence="1">
    <location>
        <begin position="613"/>
        <end position="622"/>
    </location>
</feature>
<feature type="region of interest" description="Disordered" evidence="1">
    <location>
        <begin position="149"/>
        <end position="215"/>
    </location>
</feature>
<feature type="compositionally biased region" description="Basic and acidic residues" evidence="1">
    <location>
        <begin position="1592"/>
        <end position="1607"/>
    </location>
</feature>
<feature type="compositionally biased region" description="Polar residues" evidence="1">
    <location>
        <begin position="836"/>
        <end position="845"/>
    </location>
</feature>
<feature type="compositionally biased region" description="Polar residues" evidence="1">
    <location>
        <begin position="1625"/>
        <end position="1635"/>
    </location>
</feature>
<feature type="region of interest" description="Disordered" evidence="1">
    <location>
        <begin position="534"/>
        <end position="559"/>
    </location>
</feature>
<feature type="compositionally biased region" description="Basic and acidic residues" evidence="1">
    <location>
        <begin position="206"/>
        <end position="215"/>
    </location>
</feature>
<feature type="compositionally biased region" description="Basic and acidic residues" evidence="1">
    <location>
        <begin position="1496"/>
        <end position="1515"/>
    </location>
</feature>
<feature type="compositionally biased region" description="Basic and acidic residues" evidence="1">
    <location>
        <begin position="151"/>
        <end position="192"/>
    </location>
</feature>
<protein>
    <submittedName>
        <fullName evidence="2">Uncharacterized protein</fullName>
    </submittedName>
</protein>
<feature type="compositionally biased region" description="Acidic residues" evidence="1">
    <location>
        <begin position="731"/>
        <end position="753"/>
    </location>
</feature>
<feature type="compositionally biased region" description="Basic and acidic residues" evidence="1">
    <location>
        <begin position="1432"/>
        <end position="1441"/>
    </location>
</feature>
<feature type="compositionally biased region" description="Low complexity" evidence="1">
    <location>
        <begin position="991"/>
        <end position="1002"/>
    </location>
</feature>
<feature type="region of interest" description="Disordered" evidence="1">
    <location>
        <begin position="902"/>
        <end position="1010"/>
    </location>
</feature>
<feature type="compositionally biased region" description="Basic and acidic residues" evidence="1">
    <location>
        <begin position="1061"/>
        <end position="1088"/>
    </location>
</feature>